<dbReference type="InterPro" id="IPR036388">
    <property type="entry name" value="WH-like_DNA-bd_sf"/>
</dbReference>
<gene>
    <name evidence="1" type="ORF">O2N63_00455</name>
</gene>
<accession>A0ABT4VXV7</accession>
<evidence type="ECO:0000313" key="1">
    <source>
        <dbReference type="EMBL" id="MDA5092560.1"/>
    </source>
</evidence>
<dbReference type="PROSITE" id="PS51197">
    <property type="entry name" value="HTH_RRF2_2"/>
    <property type="match status" value="1"/>
</dbReference>
<comment type="caution">
    <text evidence="1">The sequence shown here is derived from an EMBL/GenBank/DDBJ whole genome shotgun (WGS) entry which is preliminary data.</text>
</comment>
<dbReference type="InterPro" id="IPR000944">
    <property type="entry name" value="Tscrpt_reg_Rrf2"/>
</dbReference>
<dbReference type="Pfam" id="PF02082">
    <property type="entry name" value="Rrf2"/>
    <property type="match status" value="1"/>
</dbReference>
<dbReference type="Gene3D" id="1.10.10.10">
    <property type="entry name" value="Winged helix-like DNA-binding domain superfamily/Winged helix DNA-binding domain"/>
    <property type="match status" value="1"/>
</dbReference>
<dbReference type="PANTHER" id="PTHR33221">
    <property type="entry name" value="WINGED HELIX-TURN-HELIX TRANSCRIPTIONAL REGULATOR, RRF2 FAMILY"/>
    <property type="match status" value="1"/>
</dbReference>
<organism evidence="1 2">
    <name type="scientific">Aliiroseovarius salicola</name>
    <dbReference type="NCBI Taxonomy" id="3009082"/>
    <lineage>
        <taxon>Bacteria</taxon>
        <taxon>Pseudomonadati</taxon>
        <taxon>Pseudomonadota</taxon>
        <taxon>Alphaproteobacteria</taxon>
        <taxon>Rhodobacterales</taxon>
        <taxon>Paracoccaceae</taxon>
        <taxon>Aliiroseovarius</taxon>
    </lineage>
</organism>
<dbReference type="SUPFAM" id="SSF46785">
    <property type="entry name" value="Winged helix' DNA-binding domain"/>
    <property type="match status" value="1"/>
</dbReference>
<evidence type="ECO:0000313" key="2">
    <source>
        <dbReference type="Proteomes" id="UP001528040"/>
    </source>
</evidence>
<dbReference type="RefSeq" id="WP_271052050.1">
    <property type="nucleotide sequence ID" value="NZ_JAQIIO010000001.1"/>
</dbReference>
<proteinExistence type="predicted"/>
<reference evidence="1 2" key="1">
    <citation type="submission" date="2023-01" db="EMBL/GenBank/DDBJ databases">
        <authorList>
            <person name="Yoon J.-W."/>
        </authorList>
    </citation>
    <scope>NUCLEOTIDE SEQUENCE [LARGE SCALE GENOMIC DNA]</scope>
    <source>
        <strain evidence="1 2">KMU-50</strain>
    </source>
</reference>
<dbReference type="EMBL" id="JAQIIO010000001">
    <property type="protein sequence ID" value="MDA5092560.1"/>
    <property type="molecule type" value="Genomic_DNA"/>
</dbReference>
<dbReference type="Proteomes" id="UP001528040">
    <property type="component" value="Unassembled WGS sequence"/>
</dbReference>
<protein>
    <submittedName>
        <fullName evidence="1">Rrf2 family transcriptional regulator</fullName>
    </submittedName>
</protein>
<sequence>MNILNSQLIIASHILAVLAHHRDDGAITSDMLAEGFGTNPVVIRRVLSQLKKAGLIESRPGAGGGSILARPPEKISLRDAYGAVDDGSGGFLFRPRGQCREGVDIAPIIGEYLNELAVDAKETLLQSLEKVSIADLTSEIGNRIRLISTAASTTTK</sequence>
<name>A0ABT4VXV7_9RHOB</name>
<dbReference type="PANTHER" id="PTHR33221:SF15">
    <property type="entry name" value="HTH-TYPE TRANSCRIPTIONAL REGULATOR YWGB-RELATED"/>
    <property type="match status" value="1"/>
</dbReference>
<dbReference type="InterPro" id="IPR036390">
    <property type="entry name" value="WH_DNA-bd_sf"/>
</dbReference>
<keyword evidence="2" id="KW-1185">Reference proteome</keyword>